<accession>A0ABM8E7N8</accession>
<keyword evidence="2" id="KW-1185">Reference proteome</keyword>
<dbReference type="RefSeq" id="WP_281931483.1">
    <property type="nucleotide sequence ID" value="NZ_AP027142.1"/>
</dbReference>
<sequence>MPTPNFVNALPGQKFYTLVGDGGSPETFNFFCIGTTLDSKHDSEIEDGAVLDCSDPTAMAQRVSAVKMLTWDITCSGLADPSKLPYQRLRTAYRSGASINIQLKHDLAGASGGETEQGAFLVKSWQENKADNGLVKVSFDLHGTGAPIVTPNA</sequence>
<organism evidence="1 2">
    <name type="scientific">Methylocystis iwaonis</name>
    <dbReference type="NCBI Taxonomy" id="2885079"/>
    <lineage>
        <taxon>Bacteria</taxon>
        <taxon>Pseudomonadati</taxon>
        <taxon>Pseudomonadota</taxon>
        <taxon>Alphaproteobacteria</taxon>
        <taxon>Hyphomicrobiales</taxon>
        <taxon>Methylocystaceae</taxon>
        <taxon>Methylocystis</taxon>
    </lineage>
</organism>
<dbReference type="InterPro" id="IPR011855">
    <property type="entry name" value="Phgtail_TP901_1"/>
</dbReference>
<dbReference type="Proteomes" id="UP001317629">
    <property type="component" value="Chromosome"/>
</dbReference>
<proteinExistence type="predicted"/>
<dbReference type="Pfam" id="PF06199">
    <property type="entry name" value="Phage_tail_2"/>
    <property type="match status" value="1"/>
</dbReference>
<name>A0ABM8E7N8_9HYPH</name>
<protein>
    <recommendedName>
        <fullName evidence="3">Phage tail protein</fullName>
    </recommendedName>
</protein>
<reference evidence="1 2" key="1">
    <citation type="journal article" date="2023" name="Int. J. Syst. Evol. Microbiol.">
        <title>Methylocystis iwaonis sp. nov., a type II methane-oxidizing bacterium from surface soil of a rice paddy field in Japan, and emended description of the genus Methylocystis (ex Whittenbury et al. 1970) Bowman et al. 1993.</title>
        <authorList>
            <person name="Kaise H."/>
            <person name="Sawadogo J.B."/>
            <person name="Alam M.S."/>
            <person name="Ueno C."/>
            <person name="Dianou D."/>
            <person name="Shinjo R."/>
            <person name="Asakawa S."/>
        </authorList>
    </citation>
    <scope>NUCLEOTIDE SEQUENCE [LARGE SCALE GENOMIC DNA]</scope>
    <source>
        <strain evidence="1 2">SS37A-Re</strain>
    </source>
</reference>
<evidence type="ECO:0000313" key="1">
    <source>
        <dbReference type="EMBL" id="BDV33925.1"/>
    </source>
</evidence>
<evidence type="ECO:0000313" key="2">
    <source>
        <dbReference type="Proteomes" id="UP001317629"/>
    </source>
</evidence>
<dbReference type="EMBL" id="AP027142">
    <property type="protein sequence ID" value="BDV33925.1"/>
    <property type="molecule type" value="Genomic_DNA"/>
</dbReference>
<gene>
    <name evidence="1" type="ORF">SS37A_14540</name>
</gene>
<evidence type="ECO:0008006" key="3">
    <source>
        <dbReference type="Google" id="ProtNLM"/>
    </source>
</evidence>